<reference evidence="2" key="1">
    <citation type="submission" date="2021-05" db="EMBL/GenBank/DDBJ databases">
        <authorList>
            <person name="Alioto T."/>
            <person name="Alioto T."/>
            <person name="Gomez Garrido J."/>
        </authorList>
    </citation>
    <scope>NUCLEOTIDE SEQUENCE</scope>
</reference>
<proteinExistence type="predicted"/>
<name>A0A8D8AE91_CULPI</name>
<organism evidence="2">
    <name type="scientific">Culex pipiens</name>
    <name type="common">House mosquito</name>
    <dbReference type="NCBI Taxonomy" id="7175"/>
    <lineage>
        <taxon>Eukaryota</taxon>
        <taxon>Metazoa</taxon>
        <taxon>Ecdysozoa</taxon>
        <taxon>Arthropoda</taxon>
        <taxon>Hexapoda</taxon>
        <taxon>Insecta</taxon>
        <taxon>Pterygota</taxon>
        <taxon>Neoptera</taxon>
        <taxon>Endopterygota</taxon>
        <taxon>Diptera</taxon>
        <taxon>Nematocera</taxon>
        <taxon>Culicoidea</taxon>
        <taxon>Culicidae</taxon>
        <taxon>Culicinae</taxon>
        <taxon>Culicini</taxon>
        <taxon>Culex</taxon>
        <taxon>Culex</taxon>
    </lineage>
</organism>
<dbReference type="AlphaFoldDB" id="A0A8D8AE91"/>
<sequence>MSAKAKSFKNPKASKTIRNVLVQPFKTKWPLVNENDAKLVTKLLEEVPRDHVVVGTNAALELLHTAKACALFLTSDFHPHILGKQIIRMARRNLSTVKILAIPGLKWDDNLQKMIAIRSGGQRADSLLQAMEEMIKANDFEDDLCASPVSIKKDKLRKRKVATKLGPEEISGLYLTQSESNQRAFIPRISSYATKSKVGDDKADWGEFISFNKSTTESMEFESDEEELEQKVESKLNISGKLNAKSNESLRKQNGPYIGLTVNRIQGNPNRRKNPKMKKIK</sequence>
<dbReference type="EMBL" id="HBUE01028408">
    <property type="protein sequence ID" value="CAG6455387.1"/>
    <property type="molecule type" value="Transcribed_RNA"/>
</dbReference>
<evidence type="ECO:0000313" key="2">
    <source>
        <dbReference type="EMBL" id="CAG6455387.1"/>
    </source>
</evidence>
<accession>A0A8D8AE91</accession>
<feature type="compositionally biased region" description="Basic residues" evidence="1">
    <location>
        <begin position="270"/>
        <end position="281"/>
    </location>
</feature>
<protein>
    <submittedName>
        <fullName evidence="2">(northern house mosquito) hypothetical protein</fullName>
    </submittedName>
</protein>
<feature type="region of interest" description="Disordered" evidence="1">
    <location>
        <begin position="241"/>
        <end position="281"/>
    </location>
</feature>
<evidence type="ECO:0000256" key="1">
    <source>
        <dbReference type="SAM" id="MobiDB-lite"/>
    </source>
</evidence>